<dbReference type="PANTHER" id="PTHR11733">
    <property type="entry name" value="ZINC METALLOPROTEASE FAMILY M13 NEPRILYSIN-RELATED"/>
    <property type="match status" value="1"/>
</dbReference>
<dbReference type="GO" id="GO:0005886">
    <property type="term" value="C:plasma membrane"/>
    <property type="evidence" value="ECO:0007669"/>
    <property type="project" value="TreeGrafter"/>
</dbReference>
<feature type="transmembrane region" description="Helical" evidence="1">
    <location>
        <begin position="34"/>
        <end position="59"/>
    </location>
</feature>
<keyword evidence="1" id="KW-1133">Transmembrane helix</keyword>
<dbReference type="PROSITE" id="PS51885">
    <property type="entry name" value="NEPRILYSIN"/>
    <property type="match status" value="1"/>
</dbReference>
<dbReference type="PANTHER" id="PTHR11733:SF229">
    <property type="entry name" value="NEPRILYSIN-2-LIKE PROTEIN"/>
    <property type="match status" value="1"/>
</dbReference>
<name>A0AAQ4F090_AMBAM</name>
<gene>
    <name evidence="2" type="ORF">V5799_018153</name>
</gene>
<comment type="caution">
    <text evidence="2">The sequence shown here is derived from an EMBL/GenBank/DDBJ whole genome shotgun (WGS) entry which is preliminary data.</text>
</comment>
<organism evidence="2 3">
    <name type="scientific">Amblyomma americanum</name>
    <name type="common">Lone star tick</name>
    <dbReference type="NCBI Taxonomy" id="6943"/>
    <lineage>
        <taxon>Eukaryota</taxon>
        <taxon>Metazoa</taxon>
        <taxon>Ecdysozoa</taxon>
        <taxon>Arthropoda</taxon>
        <taxon>Chelicerata</taxon>
        <taxon>Arachnida</taxon>
        <taxon>Acari</taxon>
        <taxon>Parasitiformes</taxon>
        <taxon>Ixodida</taxon>
        <taxon>Ixodoidea</taxon>
        <taxon>Ixodidae</taxon>
        <taxon>Amblyomminae</taxon>
        <taxon>Amblyomma</taxon>
    </lineage>
</organism>
<keyword evidence="1" id="KW-0812">Transmembrane</keyword>
<proteinExistence type="predicted"/>
<protein>
    <submittedName>
        <fullName evidence="2">Uncharacterized protein</fullName>
    </submittedName>
</protein>
<evidence type="ECO:0000313" key="2">
    <source>
        <dbReference type="EMBL" id="KAK8780507.1"/>
    </source>
</evidence>
<keyword evidence="1" id="KW-0472">Membrane</keyword>
<keyword evidence="3" id="KW-1185">Reference proteome</keyword>
<dbReference type="EMBL" id="JARKHS020008770">
    <property type="protein sequence ID" value="KAK8780507.1"/>
    <property type="molecule type" value="Genomic_DNA"/>
</dbReference>
<evidence type="ECO:0000256" key="1">
    <source>
        <dbReference type="SAM" id="Phobius"/>
    </source>
</evidence>
<dbReference type="GO" id="GO:0016485">
    <property type="term" value="P:protein processing"/>
    <property type="evidence" value="ECO:0007669"/>
    <property type="project" value="TreeGrafter"/>
</dbReference>
<dbReference type="AlphaFoldDB" id="A0AAQ4F090"/>
<dbReference type="InterPro" id="IPR000718">
    <property type="entry name" value="Peptidase_M13"/>
</dbReference>
<dbReference type="SUPFAM" id="SSF55486">
    <property type="entry name" value="Metalloproteases ('zincins'), catalytic domain"/>
    <property type="match status" value="1"/>
</dbReference>
<sequence>MGNTTQNSKAMTAAVPETPITSPGVVRVKASSSFLPVVGAFLGAAISTFFLVLVAMAVLSRSKSDPSIQTVSSFCCTDEALTVLRVLDLGTDPCEDFYAHVCSRVDAGAPEHLSPIFRATMKRKLVEWGAETPGPSAAAQMLAALKKPIREEEELLGEDIAVFVTAIAQVAAVNKKMELPHAVRLFAELSVRYGLPTVVSITVSEDGTVATIRKNDGCVLDTDQTDDLGTAVDSFNKALNDVVTLQQLQQLEDQLSSTQGSNKAPKTVSRSIDLSPFSGLSEREWQAIVQDLILSLHPNVTAVKTQEEDRLSEFLEILVKAPGQSTTLAYAVICTALMSRDKLYDVLPADAANGISCELLRVCEVEEAFFAEALSSSRMDKYVRGLFAKIRLNVIDQAAVHPMLGGASKGQISQELNKLRVMVPAEIVASDIQVPNVSKTFFASLLGARSYVFDVRKTMLSRKIPDANSLSLPAIARRGDVIYVPTNVYALLGHKPSRVAALGIPVVGVDMAAEMWSFLLERPWPKEISKSIETGLECFAQKPSNHSHHDESLRTATVALGVASAIDAMITTEWDTAAVVNHTAVSLGQLVYLKWLYDRCASLEELVPRLDVNSALRNSPAFVKFFGCSKSAAMAAPNCCLKSC</sequence>
<reference evidence="2 3" key="1">
    <citation type="journal article" date="2023" name="Arcadia Sci">
        <title>De novo assembly of a long-read Amblyomma americanum tick genome.</title>
        <authorList>
            <person name="Chou S."/>
            <person name="Poskanzer K.E."/>
            <person name="Rollins M."/>
            <person name="Thuy-Boun P.S."/>
        </authorList>
    </citation>
    <scope>NUCLEOTIDE SEQUENCE [LARGE SCALE GENOMIC DNA]</scope>
    <source>
        <strain evidence="2">F_SG_1</strain>
        <tissue evidence="2">Salivary glands</tissue>
    </source>
</reference>
<dbReference type="Proteomes" id="UP001321473">
    <property type="component" value="Unassembled WGS sequence"/>
</dbReference>
<dbReference type="GO" id="GO:0004222">
    <property type="term" value="F:metalloendopeptidase activity"/>
    <property type="evidence" value="ECO:0007669"/>
    <property type="project" value="InterPro"/>
</dbReference>
<accession>A0AAQ4F090</accession>
<evidence type="ECO:0000313" key="3">
    <source>
        <dbReference type="Proteomes" id="UP001321473"/>
    </source>
</evidence>